<sequence length="498" mass="54839">MTSTTQTSAPVSPPASIVGDTDSLGIYPVEILAMLRRRWRWLIAPTLLGAAAAAGSVVMREPVYRSYATLLIDSPQIPQSLISSPITEVADERIAKIRQQIVSRDSLTRLIEQNRLYPSERAAMDYPKLLEIMRTKIGVNLVAANQAQGRGGTIAFNLTFDYRDARTAQAVTEQLTKMFLVEDKRFRTEQATGTAAFLAKRSDELRRQLRDLAEKRRGVQARYAGSLPTDVALSSQSSSAMRAEISRTDAETQGLVQQSSLLAARQQELERTPPGIEGMQRAEERLSALLSTHSENFPDVIAARAEVARQRALVAREPGRGETLIEAEIAAGRERISTLAARRAELVRTMADIDARVAQAPQSAYELNTIEREYDNIKRQYDSLREKQLDAQVAANLQSEDKGERFTVVDAPNLPLHPLGQKGWMVVLMGIAAGFVMGLVLIIGREMLTGTIHGTESLRRAVRAPLFGAVATSRTPTFLDRLARWLPGRAHAAAYSPA</sequence>
<feature type="coiled-coil region" evidence="6">
    <location>
        <begin position="195"/>
        <end position="222"/>
    </location>
</feature>
<evidence type="ECO:0000313" key="9">
    <source>
        <dbReference type="EMBL" id="AOR77924.1"/>
    </source>
</evidence>
<dbReference type="InterPro" id="IPR050445">
    <property type="entry name" value="Bact_polysacc_biosynth/exp"/>
</dbReference>
<dbReference type="Pfam" id="PF02706">
    <property type="entry name" value="Wzz"/>
    <property type="match status" value="1"/>
</dbReference>
<dbReference type="EMBL" id="CP017075">
    <property type="protein sequence ID" value="AOR77924.1"/>
    <property type="molecule type" value="Genomic_DNA"/>
</dbReference>
<keyword evidence="2" id="KW-1003">Cell membrane</keyword>
<evidence type="ECO:0000256" key="1">
    <source>
        <dbReference type="ARBA" id="ARBA00004651"/>
    </source>
</evidence>
<protein>
    <submittedName>
        <fullName evidence="9">Lipopolysaccharide biosynthesis protein</fullName>
    </submittedName>
</protein>
<dbReference type="Proteomes" id="UP000094626">
    <property type="component" value="Chromosome"/>
</dbReference>
<evidence type="ECO:0000256" key="4">
    <source>
        <dbReference type="ARBA" id="ARBA00022989"/>
    </source>
</evidence>
<keyword evidence="4 7" id="KW-1133">Transmembrane helix</keyword>
<proteinExistence type="predicted"/>
<feature type="transmembrane region" description="Helical" evidence="7">
    <location>
        <begin position="41"/>
        <end position="59"/>
    </location>
</feature>
<dbReference type="KEGG" id="nre:BES08_15060"/>
<keyword evidence="3 7" id="KW-0812">Transmembrane</keyword>
<evidence type="ECO:0000259" key="8">
    <source>
        <dbReference type="Pfam" id="PF02706"/>
    </source>
</evidence>
<keyword evidence="10" id="KW-1185">Reference proteome</keyword>
<evidence type="ECO:0000256" key="7">
    <source>
        <dbReference type="SAM" id="Phobius"/>
    </source>
</evidence>
<accession>A0A1D8A739</accession>
<evidence type="ECO:0000256" key="6">
    <source>
        <dbReference type="SAM" id="Coils"/>
    </source>
</evidence>
<evidence type="ECO:0000256" key="3">
    <source>
        <dbReference type="ARBA" id="ARBA00022692"/>
    </source>
</evidence>
<dbReference type="PANTHER" id="PTHR32309:SF13">
    <property type="entry name" value="FERRIC ENTEROBACTIN TRANSPORT PROTEIN FEPE"/>
    <property type="match status" value="1"/>
</dbReference>
<keyword evidence="6" id="KW-0175">Coiled coil</keyword>
<dbReference type="InterPro" id="IPR003856">
    <property type="entry name" value="LPS_length_determ_N"/>
</dbReference>
<feature type="domain" description="Polysaccharide chain length determinant N-terminal" evidence="8">
    <location>
        <begin position="29"/>
        <end position="112"/>
    </location>
</feature>
<reference evidence="10" key="1">
    <citation type="journal article" date="2017" name="J. Biotechnol.">
        <title>Complete genome sequence of Novosphingobium resinovorum SA1, a versatile xenobiotic-degrading bacterium capable of utilizing sulfanilic acid.</title>
        <authorList>
            <person name="Hegedus B."/>
            <person name="Kos P.B."/>
            <person name="Balint B."/>
            <person name="Maroti G."/>
            <person name="Gan H.M."/>
            <person name="Perei K."/>
            <person name="Rakhely G."/>
        </authorList>
    </citation>
    <scope>NUCLEOTIDE SEQUENCE [LARGE SCALE GENOMIC DNA]</scope>
    <source>
        <strain evidence="10">SA1</strain>
    </source>
</reference>
<comment type="subcellular location">
    <subcellularLocation>
        <location evidence="1">Cell membrane</location>
        <topology evidence="1">Multi-pass membrane protein</topology>
    </subcellularLocation>
</comment>
<dbReference type="GO" id="GO:0005886">
    <property type="term" value="C:plasma membrane"/>
    <property type="evidence" value="ECO:0007669"/>
    <property type="project" value="UniProtKB-SubCell"/>
</dbReference>
<evidence type="ECO:0000313" key="10">
    <source>
        <dbReference type="Proteomes" id="UP000094626"/>
    </source>
</evidence>
<dbReference type="GO" id="GO:0004713">
    <property type="term" value="F:protein tyrosine kinase activity"/>
    <property type="evidence" value="ECO:0007669"/>
    <property type="project" value="TreeGrafter"/>
</dbReference>
<name>A0A1D8A739_9SPHN</name>
<feature type="transmembrane region" description="Helical" evidence="7">
    <location>
        <begin position="423"/>
        <end position="443"/>
    </location>
</feature>
<dbReference type="OrthoDB" id="7411292at2"/>
<dbReference type="RefSeq" id="WP_069708794.1">
    <property type="nucleotide sequence ID" value="NZ_CP017075.1"/>
</dbReference>
<evidence type="ECO:0000256" key="5">
    <source>
        <dbReference type="ARBA" id="ARBA00023136"/>
    </source>
</evidence>
<keyword evidence="5 7" id="KW-0472">Membrane</keyword>
<dbReference type="AlphaFoldDB" id="A0A1D8A739"/>
<dbReference type="PANTHER" id="PTHR32309">
    <property type="entry name" value="TYROSINE-PROTEIN KINASE"/>
    <property type="match status" value="1"/>
</dbReference>
<organism evidence="9 10">
    <name type="scientific">Novosphingobium resinovorum</name>
    <dbReference type="NCBI Taxonomy" id="158500"/>
    <lineage>
        <taxon>Bacteria</taxon>
        <taxon>Pseudomonadati</taxon>
        <taxon>Pseudomonadota</taxon>
        <taxon>Alphaproteobacteria</taxon>
        <taxon>Sphingomonadales</taxon>
        <taxon>Sphingomonadaceae</taxon>
        <taxon>Novosphingobium</taxon>
    </lineage>
</organism>
<evidence type="ECO:0000256" key="2">
    <source>
        <dbReference type="ARBA" id="ARBA00022475"/>
    </source>
</evidence>
<gene>
    <name evidence="9" type="ORF">BES08_15060</name>
</gene>